<dbReference type="Gene3D" id="1.25.40.10">
    <property type="entry name" value="Tetratricopeptide repeat domain"/>
    <property type="match status" value="1"/>
</dbReference>
<reference evidence="1 2" key="1">
    <citation type="journal article" date="2013" name="J. Mol. Microbiol. Biotechnol.">
        <title>Analysis of the Complete Genomes of Acholeplasma brassicae , A. palmae and A. laidlawii and Their Comparison to the Obligate Parasites from ' Candidatus Phytoplasma'.</title>
        <authorList>
            <person name="Kube M."/>
            <person name="Siewert C."/>
            <person name="Migdoll A.M."/>
            <person name="Duduk B."/>
            <person name="Holz S."/>
            <person name="Rabus R."/>
            <person name="Seemuller E."/>
            <person name="Mitrovic J."/>
            <person name="Muller I."/>
            <person name="Buttner C."/>
            <person name="Reinhardt R."/>
        </authorList>
    </citation>
    <scope>NUCLEOTIDE SEQUENCE [LARGE SCALE GENOMIC DNA]</scope>
    <source>
        <strain evidence="2">0502</strain>
    </source>
</reference>
<evidence type="ECO:0008006" key="3">
    <source>
        <dbReference type="Google" id="ProtNLM"/>
    </source>
</evidence>
<dbReference type="OrthoDB" id="384618at2"/>
<protein>
    <recommendedName>
        <fullName evidence="3">HTH cro/C1-type domain-containing protein</fullName>
    </recommendedName>
</protein>
<accession>U4KSM0</accession>
<dbReference type="KEGG" id="abra:BN85301530"/>
<dbReference type="InterPro" id="IPR010982">
    <property type="entry name" value="Lambda_DNA-bd_dom_sf"/>
</dbReference>
<evidence type="ECO:0000313" key="2">
    <source>
        <dbReference type="Proteomes" id="UP000032737"/>
    </source>
</evidence>
<dbReference type="EMBL" id="FO681348">
    <property type="protein sequence ID" value="CCV65174.1"/>
    <property type="molecule type" value="Genomic_DNA"/>
</dbReference>
<sequence>MNEIDQTREIITFIDKLRAYRNMTQENFLHNIVSMRQYRRYMNGDSTMSYMILDKLARRLDFDAELIIMEYEAEKIKQAQEINNLYNAVVGRNYDKASELFKSIDVSHVISTNEILLYNHSKNMYQYVTGSSSQVETIKRTKELVDYDKLLKRKALSSSELLILVSFFYFDSFKEINVIAEKLASFIENNITVVTGHNIKIVTLVLEELARFFSISENYERMLYYSLEGIKYSLSVRSFYLLDTLYYFAAASSHELQKYDQRDDFLKKCYILLMIDNNKTKQQRFKQIYKNRFNIDINDLLIEKE</sequence>
<dbReference type="GO" id="GO:0003677">
    <property type="term" value="F:DNA binding"/>
    <property type="evidence" value="ECO:0007669"/>
    <property type="project" value="InterPro"/>
</dbReference>
<gene>
    <name evidence="1" type="ORF">BN85301530</name>
</gene>
<dbReference type="HOGENOM" id="CLU_079277_0_0_14"/>
<name>U4KSM0_9MOLU</name>
<organism evidence="1 2">
    <name type="scientific">Acholeplasma brassicae</name>
    <dbReference type="NCBI Taxonomy" id="61635"/>
    <lineage>
        <taxon>Bacteria</taxon>
        <taxon>Bacillati</taxon>
        <taxon>Mycoplasmatota</taxon>
        <taxon>Mollicutes</taxon>
        <taxon>Acholeplasmatales</taxon>
        <taxon>Acholeplasmataceae</taxon>
        <taxon>Acholeplasma</taxon>
    </lineage>
</organism>
<dbReference type="InterPro" id="IPR011990">
    <property type="entry name" value="TPR-like_helical_dom_sf"/>
</dbReference>
<dbReference type="SUPFAM" id="SSF47413">
    <property type="entry name" value="lambda repressor-like DNA-binding domains"/>
    <property type="match status" value="1"/>
</dbReference>
<dbReference type="AlphaFoldDB" id="U4KSM0"/>
<dbReference type="RefSeq" id="WP_030004042.1">
    <property type="nucleotide sequence ID" value="NC_022549.1"/>
</dbReference>
<dbReference type="Proteomes" id="UP000032737">
    <property type="component" value="Chromosome"/>
</dbReference>
<proteinExistence type="predicted"/>
<keyword evidence="2" id="KW-1185">Reference proteome</keyword>
<evidence type="ECO:0000313" key="1">
    <source>
        <dbReference type="EMBL" id="CCV65174.1"/>
    </source>
</evidence>